<reference evidence="1 2" key="1">
    <citation type="journal article" date="2017" name="BMC Genomics">
        <title>Whole-genome assembly of Babesia ovata and comparative genomics between closely related pathogens.</title>
        <authorList>
            <person name="Yamagishi J."/>
            <person name="Asada M."/>
            <person name="Hakimi H."/>
            <person name="Tanaka T.Q."/>
            <person name="Sugimoto C."/>
            <person name="Kawazu S."/>
        </authorList>
    </citation>
    <scope>NUCLEOTIDE SEQUENCE [LARGE SCALE GENOMIC DNA]</scope>
    <source>
        <strain evidence="1 2">Miyake</strain>
    </source>
</reference>
<gene>
    <name evidence="1" type="ORF">BOVATA_041670</name>
</gene>
<evidence type="ECO:0000313" key="1">
    <source>
        <dbReference type="EMBL" id="GBE62674.1"/>
    </source>
</evidence>
<sequence>MVYTSLTEAPRNLKEAIDWLMALKGTDPSTNLKAMGAALYDFLVQQPVVPRRLPALEDLKRISKRFMGQKELRDHPSVSLILGRFNNPVDRKPGVFAKTMGSNPEKVADNIGKFVYGTGKLLHDIRHPKHYKSAYSSEATWAKSCSKNPETCAVIFVGIAPMLYTGLLSLRDETSAVDSIFVDFNSVQKRIRNVLNALGYADQQRRHVMRPSDILKALSDMDKDLLAILHNLAGVLAFY</sequence>
<proteinExistence type="predicted"/>
<dbReference type="VEuPathDB" id="PiroplasmaDB:BOVATA_041670"/>
<dbReference type="RefSeq" id="XP_028868917.1">
    <property type="nucleotide sequence ID" value="XM_029013084.1"/>
</dbReference>
<protein>
    <submittedName>
        <fullName evidence="1">Uncharacterized protein</fullName>
    </submittedName>
</protein>
<evidence type="ECO:0000313" key="2">
    <source>
        <dbReference type="Proteomes" id="UP000236319"/>
    </source>
</evidence>
<accession>A0A2H6KI54</accession>
<name>A0A2H6KI54_9APIC</name>
<dbReference type="GeneID" id="39876444"/>
<keyword evidence="2" id="KW-1185">Reference proteome</keyword>
<dbReference type="Proteomes" id="UP000236319">
    <property type="component" value="Unassembled WGS sequence"/>
</dbReference>
<dbReference type="AlphaFoldDB" id="A0A2H6KI54"/>
<organism evidence="1 2">
    <name type="scientific">Babesia ovata</name>
    <dbReference type="NCBI Taxonomy" id="189622"/>
    <lineage>
        <taxon>Eukaryota</taxon>
        <taxon>Sar</taxon>
        <taxon>Alveolata</taxon>
        <taxon>Apicomplexa</taxon>
        <taxon>Aconoidasida</taxon>
        <taxon>Piroplasmida</taxon>
        <taxon>Babesiidae</taxon>
        <taxon>Babesia</taxon>
    </lineage>
</organism>
<dbReference type="EMBL" id="BDSA01000006">
    <property type="protein sequence ID" value="GBE62674.1"/>
    <property type="molecule type" value="Genomic_DNA"/>
</dbReference>
<dbReference type="OrthoDB" id="366620at2759"/>
<comment type="caution">
    <text evidence="1">The sequence shown here is derived from an EMBL/GenBank/DDBJ whole genome shotgun (WGS) entry which is preliminary data.</text>
</comment>